<feature type="transmembrane region" description="Helical" evidence="6">
    <location>
        <begin position="157"/>
        <end position="177"/>
    </location>
</feature>
<evidence type="ECO:0000256" key="1">
    <source>
        <dbReference type="ARBA" id="ARBA00004651"/>
    </source>
</evidence>
<dbReference type="Proteomes" id="UP000287233">
    <property type="component" value="Chromosome"/>
</dbReference>
<feature type="transmembrane region" description="Helical" evidence="6">
    <location>
        <begin position="30"/>
        <end position="49"/>
    </location>
</feature>
<evidence type="ECO:0000256" key="2">
    <source>
        <dbReference type="ARBA" id="ARBA00022475"/>
    </source>
</evidence>
<reference evidence="8" key="1">
    <citation type="submission" date="2018-12" db="EMBL/GenBank/DDBJ databases">
        <title>Complete genome sequence of an uncultured bacterium of the candidate phylum Bipolaricaulota.</title>
        <authorList>
            <person name="Kadnikov V.V."/>
            <person name="Mardanov A.V."/>
            <person name="Beletsky A.V."/>
            <person name="Frank Y.A."/>
            <person name="Karnachuk O.V."/>
            <person name="Ravin N.V."/>
        </authorList>
    </citation>
    <scope>NUCLEOTIDE SEQUENCE [LARGE SCALE GENOMIC DNA]</scope>
</reference>
<evidence type="ECO:0000313" key="7">
    <source>
        <dbReference type="EMBL" id="QAA77265.1"/>
    </source>
</evidence>
<feature type="transmembrane region" description="Helical" evidence="6">
    <location>
        <begin position="336"/>
        <end position="357"/>
    </location>
</feature>
<accession>A0A410FVX6</accession>
<evidence type="ECO:0000313" key="8">
    <source>
        <dbReference type="Proteomes" id="UP000287233"/>
    </source>
</evidence>
<evidence type="ECO:0000256" key="5">
    <source>
        <dbReference type="ARBA" id="ARBA00023136"/>
    </source>
</evidence>
<proteinExistence type="predicted"/>
<evidence type="ECO:0000256" key="3">
    <source>
        <dbReference type="ARBA" id="ARBA00022692"/>
    </source>
</evidence>
<protein>
    <recommendedName>
        <fullName evidence="9">ABC transporter permease</fullName>
    </recommendedName>
</protein>
<dbReference type="AlphaFoldDB" id="A0A410FVX6"/>
<dbReference type="Pfam" id="PF02653">
    <property type="entry name" value="BPD_transp_2"/>
    <property type="match status" value="1"/>
</dbReference>
<keyword evidence="5 6" id="KW-0472">Membrane</keyword>
<keyword evidence="2" id="KW-1003">Cell membrane</keyword>
<evidence type="ECO:0000256" key="6">
    <source>
        <dbReference type="SAM" id="Phobius"/>
    </source>
</evidence>
<dbReference type="KEGG" id="bih:BIP78_1499"/>
<feature type="transmembrane region" description="Helical" evidence="6">
    <location>
        <begin position="251"/>
        <end position="271"/>
    </location>
</feature>
<dbReference type="GO" id="GO:0022857">
    <property type="term" value="F:transmembrane transporter activity"/>
    <property type="evidence" value="ECO:0007669"/>
    <property type="project" value="InterPro"/>
</dbReference>
<dbReference type="EMBL" id="CP034928">
    <property type="protein sequence ID" value="QAA77265.1"/>
    <property type="molecule type" value="Genomic_DNA"/>
</dbReference>
<keyword evidence="4 6" id="KW-1133">Transmembrane helix</keyword>
<feature type="transmembrane region" description="Helical" evidence="6">
    <location>
        <begin position="305"/>
        <end position="324"/>
    </location>
</feature>
<feature type="transmembrane region" description="Helical" evidence="6">
    <location>
        <begin position="124"/>
        <end position="145"/>
    </location>
</feature>
<feature type="transmembrane region" description="Helical" evidence="6">
    <location>
        <begin position="69"/>
        <end position="90"/>
    </location>
</feature>
<evidence type="ECO:0000256" key="4">
    <source>
        <dbReference type="ARBA" id="ARBA00022989"/>
    </source>
</evidence>
<evidence type="ECO:0008006" key="9">
    <source>
        <dbReference type="Google" id="ProtNLM"/>
    </source>
</evidence>
<feature type="transmembrane region" description="Helical" evidence="6">
    <location>
        <begin position="205"/>
        <end position="230"/>
    </location>
</feature>
<dbReference type="InterPro" id="IPR001851">
    <property type="entry name" value="ABC_transp_permease"/>
</dbReference>
<dbReference type="PANTHER" id="PTHR47089:SF1">
    <property type="entry name" value="GUANOSINE ABC TRANSPORTER PERMEASE PROTEIN NUPP"/>
    <property type="match status" value="1"/>
</dbReference>
<comment type="subcellular location">
    <subcellularLocation>
        <location evidence="1">Cell membrane</location>
        <topology evidence="1">Multi-pass membrane protein</topology>
    </subcellularLocation>
</comment>
<dbReference type="GO" id="GO:0005886">
    <property type="term" value="C:plasma membrane"/>
    <property type="evidence" value="ECO:0007669"/>
    <property type="project" value="UniProtKB-SubCell"/>
</dbReference>
<feature type="transmembrane region" description="Helical" evidence="6">
    <location>
        <begin position="277"/>
        <end position="298"/>
    </location>
</feature>
<gene>
    <name evidence="7" type="ORF">BIP78_1499</name>
</gene>
<keyword evidence="3 6" id="KW-0812">Transmembrane</keyword>
<organism evidence="7 8">
    <name type="scientific">Bipolaricaulis sibiricus</name>
    <dbReference type="NCBI Taxonomy" id="2501609"/>
    <lineage>
        <taxon>Bacteria</taxon>
        <taxon>Candidatus Bipolaricaulota</taxon>
        <taxon>Candidatus Bipolaricaulia</taxon>
        <taxon>Candidatus Bipolaricaulales</taxon>
        <taxon>Candidatus Bipolaricaulaceae</taxon>
        <taxon>Candidatus Bipolaricaulis</taxon>
    </lineage>
</organism>
<dbReference type="CDD" id="cd06580">
    <property type="entry name" value="TM_PBP1_transp_TpRbsC_like"/>
    <property type="match status" value="1"/>
</dbReference>
<dbReference type="PANTHER" id="PTHR47089">
    <property type="entry name" value="ABC TRANSPORTER, PERMEASE PROTEIN"/>
    <property type="match status" value="1"/>
</dbReference>
<name>A0A410FVX6_BIPS1</name>
<sequence length="382" mass="40508">MTTPEGRPGGKLLRGVHRTLTGLHPALESVLAALLGLLVGAVLMYIWGYDPWRAYWALLRGAYGGDYEIASSIARGVPLILTALTFSICLRAGMFNIGAEGQMYVGAAASICVAYFSAPHPWHLIVGILAAAVAGALWSLGPALLKLTRGVSEVISTIMFNWISRFLVFYLVAFVLVDPRQAQRTVRIPVSARFPVLVPGTDLSAAVYLAVAFALLVYVLLWHTAVGYEVRAAGLTPTAARYGGISIKRTMFLSFALGGVAAGLAGAATTMGLPPTYAIISGLPELMNLGFDGMAVAMVGRNHPIGILFAALFFGGLNAGGRVMQFYGSNPVPLEMVRVVMGAIVLAMAIPELVRLFPAMAKVGRELVQTVSRRRSATEEGA</sequence>